<reference evidence="6 7" key="1">
    <citation type="submission" date="2019-02" db="EMBL/GenBank/DDBJ databases">
        <title>Deep-cultivation of Planctomycetes and their phenomic and genomic characterization uncovers novel biology.</title>
        <authorList>
            <person name="Wiegand S."/>
            <person name="Jogler M."/>
            <person name="Boedeker C."/>
            <person name="Pinto D."/>
            <person name="Vollmers J."/>
            <person name="Rivas-Marin E."/>
            <person name="Kohn T."/>
            <person name="Peeters S.H."/>
            <person name="Heuer A."/>
            <person name="Rast P."/>
            <person name="Oberbeckmann S."/>
            <person name="Bunk B."/>
            <person name="Jeske O."/>
            <person name="Meyerdierks A."/>
            <person name="Storesund J.E."/>
            <person name="Kallscheuer N."/>
            <person name="Luecker S."/>
            <person name="Lage O.M."/>
            <person name="Pohl T."/>
            <person name="Merkel B.J."/>
            <person name="Hornburger P."/>
            <person name="Mueller R.-W."/>
            <person name="Bruemmer F."/>
            <person name="Labrenz M."/>
            <person name="Spormann A.M."/>
            <person name="Op den Camp H."/>
            <person name="Overmann J."/>
            <person name="Amann R."/>
            <person name="Jetten M.S.M."/>
            <person name="Mascher T."/>
            <person name="Medema M.H."/>
            <person name="Devos D.P."/>
            <person name="Kaster A.-K."/>
            <person name="Ovreas L."/>
            <person name="Rohde M."/>
            <person name="Galperin M.Y."/>
            <person name="Jogler C."/>
        </authorList>
    </citation>
    <scope>NUCLEOTIDE SEQUENCE [LARGE SCALE GENOMIC DNA]</scope>
    <source>
        <strain evidence="6 7">Pan216</strain>
    </source>
</reference>
<evidence type="ECO:0000256" key="3">
    <source>
        <dbReference type="ARBA" id="ARBA00022989"/>
    </source>
</evidence>
<dbReference type="GO" id="GO:0034755">
    <property type="term" value="P:iron ion transmembrane transport"/>
    <property type="evidence" value="ECO:0007669"/>
    <property type="project" value="TreeGrafter"/>
</dbReference>
<feature type="transmembrane region" description="Helical" evidence="5">
    <location>
        <begin position="435"/>
        <end position="455"/>
    </location>
</feature>
<evidence type="ECO:0000256" key="4">
    <source>
        <dbReference type="ARBA" id="ARBA00023136"/>
    </source>
</evidence>
<feature type="transmembrane region" description="Helical" evidence="5">
    <location>
        <begin position="52"/>
        <end position="70"/>
    </location>
</feature>
<keyword evidence="4 5" id="KW-0472">Membrane</keyword>
<evidence type="ECO:0000256" key="2">
    <source>
        <dbReference type="ARBA" id="ARBA00022692"/>
    </source>
</evidence>
<dbReference type="PANTHER" id="PTHR11706">
    <property type="entry name" value="SOLUTE CARRIER PROTEIN FAMILY 11 MEMBER"/>
    <property type="match status" value="1"/>
</dbReference>
<dbReference type="GO" id="GO:0015086">
    <property type="term" value="F:cadmium ion transmembrane transporter activity"/>
    <property type="evidence" value="ECO:0007669"/>
    <property type="project" value="TreeGrafter"/>
</dbReference>
<organism evidence="6 7">
    <name type="scientific">Kolteria novifilia</name>
    <dbReference type="NCBI Taxonomy" id="2527975"/>
    <lineage>
        <taxon>Bacteria</taxon>
        <taxon>Pseudomonadati</taxon>
        <taxon>Planctomycetota</taxon>
        <taxon>Planctomycetia</taxon>
        <taxon>Kolteriales</taxon>
        <taxon>Kolteriaceae</taxon>
        <taxon>Kolteria</taxon>
    </lineage>
</organism>
<evidence type="ECO:0000256" key="5">
    <source>
        <dbReference type="SAM" id="Phobius"/>
    </source>
</evidence>
<keyword evidence="7" id="KW-1185">Reference proteome</keyword>
<feature type="transmembrane region" description="Helical" evidence="5">
    <location>
        <begin position="231"/>
        <end position="250"/>
    </location>
</feature>
<name>A0A518B8J9_9BACT</name>
<dbReference type="PANTHER" id="PTHR11706:SF3">
    <property type="entry name" value="METAL ION TRANSPORT PROTEIN"/>
    <property type="match status" value="1"/>
</dbReference>
<feature type="transmembrane region" description="Helical" evidence="5">
    <location>
        <begin position="461"/>
        <end position="483"/>
    </location>
</feature>
<dbReference type="NCBIfam" id="NF037982">
    <property type="entry name" value="Nramp_1"/>
    <property type="match status" value="1"/>
</dbReference>
<keyword evidence="3 5" id="KW-1133">Transmembrane helix</keyword>
<sequence>MSTPAESNESLIKEPPHTMGGIVKYLGPGLIIAATIVGSGELIATTAVGAEAGFLLLWLIIIGCVIKVFAQVEFGRYSIINGKGTLKGLDEVPGPRWHVNWIIWYWLIMFVASLAQLGGIVGGVGQALTIHRPITESGKIANHYQDLQVRQKVTAGLLGRYDPDDPTAIPHEEERVAELRAQSQVIETELAALSEKDLNVVSHDDLIWATLITAVTIVLLVLGRYGIVQAVSTILVAGFTFLTIGNLVHLQTLPEWRVTWADLLSGLSFQVPSASNGRESGLATALMAFGIIGVGATELIQYPYWCLEKGYARWTGENDGSPEWAARARGWLRVLQWDAWCSMIVYTFATVAFYLLGAAVLGRVGLNPEGQQMVRTLAEMYVPVFGSFAQSIFLLGAFAVLYSTFFVANASHARVCADAVYVFGLSSGSEEARRYWVRVFCVVFPLICLATYAFIRAPKQLVLVSGLMQAIMLPMLGAGALYFRYRRSDKLLTPSIAWDVMLWLSFVGLLIAGGWAFFDTFSKVVSS</sequence>
<dbReference type="KEGG" id="knv:Pan216_41830"/>
<dbReference type="Pfam" id="PF01566">
    <property type="entry name" value="Nramp"/>
    <property type="match status" value="1"/>
</dbReference>
<feature type="transmembrane region" description="Helical" evidence="5">
    <location>
        <begin position="103"/>
        <end position="124"/>
    </location>
</feature>
<dbReference type="Proteomes" id="UP000317093">
    <property type="component" value="Chromosome"/>
</dbReference>
<keyword evidence="2 5" id="KW-0812">Transmembrane</keyword>
<protein>
    <submittedName>
        <fullName evidence="6">Manganese transport protein MntH</fullName>
    </submittedName>
</protein>
<evidence type="ECO:0000256" key="1">
    <source>
        <dbReference type="ARBA" id="ARBA00004141"/>
    </source>
</evidence>
<feature type="transmembrane region" description="Helical" evidence="5">
    <location>
        <begin position="206"/>
        <end position="225"/>
    </location>
</feature>
<dbReference type="EMBL" id="CP036279">
    <property type="protein sequence ID" value="QDU63305.1"/>
    <property type="molecule type" value="Genomic_DNA"/>
</dbReference>
<dbReference type="GO" id="GO:0005384">
    <property type="term" value="F:manganese ion transmembrane transporter activity"/>
    <property type="evidence" value="ECO:0007669"/>
    <property type="project" value="TreeGrafter"/>
</dbReference>
<evidence type="ECO:0000313" key="6">
    <source>
        <dbReference type="EMBL" id="QDU63305.1"/>
    </source>
</evidence>
<dbReference type="AlphaFoldDB" id="A0A518B8J9"/>
<comment type="subcellular location">
    <subcellularLocation>
        <location evidence="1">Membrane</location>
        <topology evidence="1">Multi-pass membrane protein</topology>
    </subcellularLocation>
</comment>
<feature type="transmembrane region" description="Helical" evidence="5">
    <location>
        <begin position="25"/>
        <end position="45"/>
    </location>
</feature>
<feature type="transmembrane region" description="Helical" evidence="5">
    <location>
        <begin position="337"/>
        <end position="361"/>
    </location>
</feature>
<dbReference type="InterPro" id="IPR001046">
    <property type="entry name" value="NRAMP_fam"/>
</dbReference>
<accession>A0A518B8J9</accession>
<evidence type="ECO:0000313" key="7">
    <source>
        <dbReference type="Proteomes" id="UP000317093"/>
    </source>
</evidence>
<dbReference type="GO" id="GO:0005886">
    <property type="term" value="C:plasma membrane"/>
    <property type="evidence" value="ECO:0007669"/>
    <property type="project" value="TreeGrafter"/>
</dbReference>
<feature type="transmembrane region" description="Helical" evidence="5">
    <location>
        <begin position="381"/>
        <end position="402"/>
    </location>
</feature>
<proteinExistence type="predicted"/>
<gene>
    <name evidence="6" type="ORF">Pan216_41830</name>
</gene>
<feature type="transmembrane region" description="Helical" evidence="5">
    <location>
        <begin position="495"/>
        <end position="518"/>
    </location>
</feature>